<organism evidence="1 2">
    <name type="scientific">Rhipicephalus sanguineus</name>
    <name type="common">Brown dog tick</name>
    <name type="synonym">Ixodes sanguineus</name>
    <dbReference type="NCBI Taxonomy" id="34632"/>
    <lineage>
        <taxon>Eukaryota</taxon>
        <taxon>Metazoa</taxon>
        <taxon>Ecdysozoa</taxon>
        <taxon>Arthropoda</taxon>
        <taxon>Chelicerata</taxon>
        <taxon>Arachnida</taxon>
        <taxon>Acari</taxon>
        <taxon>Parasitiformes</taxon>
        <taxon>Ixodida</taxon>
        <taxon>Ixodoidea</taxon>
        <taxon>Ixodidae</taxon>
        <taxon>Rhipicephalinae</taxon>
        <taxon>Rhipicephalus</taxon>
        <taxon>Rhipicephalus</taxon>
    </lineage>
</organism>
<protein>
    <submittedName>
        <fullName evidence="1">Uncharacterized protein</fullName>
    </submittedName>
</protein>
<evidence type="ECO:0000313" key="2">
    <source>
        <dbReference type="Proteomes" id="UP000821837"/>
    </source>
</evidence>
<comment type="caution">
    <text evidence="1">The sequence shown here is derived from an EMBL/GenBank/DDBJ whole genome shotgun (WGS) entry which is preliminary data.</text>
</comment>
<reference evidence="1" key="2">
    <citation type="submission" date="2021-09" db="EMBL/GenBank/DDBJ databases">
        <authorList>
            <person name="Jia N."/>
            <person name="Wang J."/>
            <person name="Shi W."/>
            <person name="Du L."/>
            <person name="Sun Y."/>
            <person name="Zhan W."/>
            <person name="Jiang J."/>
            <person name="Wang Q."/>
            <person name="Zhang B."/>
            <person name="Ji P."/>
            <person name="Sakyi L.B."/>
            <person name="Cui X."/>
            <person name="Yuan T."/>
            <person name="Jiang B."/>
            <person name="Yang W."/>
            <person name="Lam T.T.-Y."/>
            <person name="Chang Q."/>
            <person name="Ding S."/>
            <person name="Wang X."/>
            <person name="Zhu J."/>
            <person name="Ruan X."/>
            <person name="Zhao L."/>
            <person name="Wei J."/>
            <person name="Que T."/>
            <person name="Du C."/>
            <person name="Cheng J."/>
            <person name="Dai P."/>
            <person name="Han X."/>
            <person name="Huang E."/>
            <person name="Gao Y."/>
            <person name="Liu J."/>
            <person name="Shao H."/>
            <person name="Ye R."/>
            <person name="Li L."/>
            <person name="Wei W."/>
            <person name="Wang X."/>
            <person name="Wang C."/>
            <person name="Huo Q."/>
            <person name="Li W."/>
            <person name="Guo W."/>
            <person name="Chen H."/>
            <person name="Chen S."/>
            <person name="Zhou L."/>
            <person name="Zhou L."/>
            <person name="Ni X."/>
            <person name="Tian J."/>
            <person name="Zhou Y."/>
            <person name="Sheng Y."/>
            <person name="Liu T."/>
            <person name="Pan Y."/>
            <person name="Xia L."/>
            <person name="Li J."/>
            <person name="Zhao F."/>
            <person name="Cao W."/>
        </authorList>
    </citation>
    <scope>NUCLEOTIDE SEQUENCE</scope>
    <source>
        <strain evidence="1">Rsan-2018</strain>
        <tissue evidence="1">Larvae</tissue>
    </source>
</reference>
<dbReference type="AlphaFoldDB" id="A0A9D4Q2U4"/>
<keyword evidence="2" id="KW-1185">Reference proteome</keyword>
<reference evidence="1" key="1">
    <citation type="journal article" date="2020" name="Cell">
        <title>Large-Scale Comparative Analyses of Tick Genomes Elucidate Their Genetic Diversity and Vector Capacities.</title>
        <authorList>
            <consortium name="Tick Genome and Microbiome Consortium (TIGMIC)"/>
            <person name="Jia N."/>
            <person name="Wang J."/>
            <person name="Shi W."/>
            <person name="Du L."/>
            <person name="Sun Y."/>
            <person name="Zhan W."/>
            <person name="Jiang J.F."/>
            <person name="Wang Q."/>
            <person name="Zhang B."/>
            <person name="Ji P."/>
            <person name="Bell-Sakyi L."/>
            <person name="Cui X.M."/>
            <person name="Yuan T.T."/>
            <person name="Jiang B.G."/>
            <person name="Yang W.F."/>
            <person name="Lam T.T."/>
            <person name="Chang Q.C."/>
            <person name="Ding S.J."/>
            <person name="Wang X.J."/>
            <person name="Zhu J.G."/>
            <person name="Ruan X.D."/>
            <person name="Zhao L."/>
            <person name="Wei J.T."/>
            <person name="Ye R.Z."/>
            <person name="Que T.C."/>
            <person name="Du C.H."/>
            <person name="Zhou Y.H."/>
            <person name="Cheng J.X."/>
            <person name="Dai P.F."/>
            <person name="Guo W.B."/>
            <person name="Han X.H."/>
            <person name="Huang E.J."/>
            <person name="Li L.F."/>
            <person name="Wei W."/>
            <person name="Gao Y.C."/>
            <person name="Liu J.Z."/>
            <person name="Shao H.Z."/>
            <person name="Wang X."/>
            <person name="Wang C.C."/>
            <person name="Yang T.C."/>
            <person name="Huo Q.B."/>
            <person name="Li W."/>
            <person name="Chen H.Y."/>
            <person name="Chen S.E."/>
            <person name="Zhou L.G."/>
            <person name="Ni X.B."/>
            <person name="Tian J.H."/>
            <person name="Sheng Y."/>
            <person name="Liu T."/>
            <person name="Pan Y.S."/>
            <person name="Xia L.Y."/>
            <person name="Li J."/>
            <person name="Zhao F."/>
            <person name="Cao W.C."/>
        </authorList>
    </citation>
    <scope>NUCLEOTIDE SEQUENCE</scope>
    <source>
        <strain evidence="1">Rsan-2018</strain>
    </source>
</reference>
<dbReference type="Proteomes" id="UP000821837">
    <property type="component" value="Chromosome 3"/>
</dbReference>
<gene>
    <name evidence="1" type="ORF">HPB52_020506</name>
</gene>
<evidence type="ECO:0000313" key="1">
    <source>
        <dbReference type="EMBL" id="KAH7963294.1"/>
    </source>
</evidence>
<accession>A0A9D4Q2U4</accession>
<dbReference type="EMBL" id="JABSTV010001249">
    <property type="protein sequence ID" value="KAH7963294.1"/>
    <property type="molecule type" value="Genomic_DNA"/>
</dbReference>
<sequence length="114" mass="13072">MLSLQRHRLLAARLTEVCWNQLRPSLPKKSRRNATGTPVTYLNGVSLPRDCEDVLKFGPKFSLEPRAQKHELLATVHRVAMKSPPEERNHCVSEETDCLMKTWPGNKKSKDLRP</sequence>
<name>A0A9D4Q2U4_RHISA</name>
<proteinExistence type="predicted"/>